<dbReference type="PANTHER" id="PTHR43037:SF1">
    <property type="entry name" value="BLL1128 PROTEIN"/>
    <property type="match status" value="1"/>
</dbReference>
<dbReference type="RefSeq" id="WP_104809406.1">
    <property type="nucleotide sequence ID" value="NZ_MQUA01000013.1"/>
</dbReference>
<dbReference type="InterPro" id="IPR003140">
    <property type="entry name" value="PLipase/COase/thioEstase"/>
</dbReference>
<gene>
    <name evidence="3" type="ORF">BST83_08425</name>
</gene>
<dbReference type="InterPro" id="IPR029058">
    <property type="entry name" value="AB_hydrolase_fold"/>
</dbReference>
<evidence type="ECO:0000313" key="4">
    <source>
        <dbReference type="Proteomes" id="UP000239522"/>
    </source>
</evidence>
<name>A0A2S7KX11_9FLAO</name>
<dbReference type="OrthoDB" id="9764953at2"/>
<dbReference type="Proteomes" id="UP000239522">
    <property type="component" value="Unassembled WGS sequence"/>
</dbReference>
<comment type="caution">
    <text evidence="3">The sequence shown here is derived from an EMBL/GenBank/DDBJ whole genome shotgun (WGS) entry which is preliminary data.</text>
</comment>
<dbReference type="EMBL" id="MQUA01000013">
    <property type="protein sequence ID" value="PQB07171.1"/>
    <property type="molecule type" value="Genomic_DNA"/>
</dbReference>
<dbReference type="InterPro" id="IPR050955">
    <property type="entry name" value="Plant_Biomass_Hydrol_Est"/>
</dbReference>
<accession>A0A2S7KX11</accession>
<protein>
    <submittedName>
        <fullName evidence="3">Phospholipase</fullName>
    </submittedName>
</protein>
<dbReference type="PANTHER" id="PTHR43037">
    <property type="entry name" value="UNNAMED PRODUCT-RELATED"/>
    <property type="match status" value="1"/>
</dbReference>
<reference evidence="3 4" key="1">
    <citation type="submission" date="2016-11" db="EMBL/GenBank/DDBJ databases">
        <title>Trade-off between light-utilization and light-protection in marine flavobacteria.</title>
        <authorList>
            <person name="Kumagai Y."/>
        </authorList>
    </citation>
    <scope>NUCLEOTIDE SEQUENCE [LARGE SCALE GENOMIC DNA]</scope>
    <source>
        <strain evidence="3 4">ATCC 700397</strain>
    </source>
</reference>
<dbReference type="SUPFAM" id="SSF53474">
    <property type="entry name" value="alpha/beta-Hydrolases"/>
    <property type="match status" value="1"/>
</dbReference>
<feature type="domain" description="Phospholipase/carboxylesterase/thioesterase" evidence="2">
    <location>
        <begin position="100"/>
        <end position="212"/>
    </location>
</feature>
<evidence type="ECO:0000313" key="3">
    <source>
        <dbReference type="EMBL" id="PQB07171.1"/>
    </source>
</evidence>
<dbReference type="Pfam" id="PF02230">
    <property type="entry name" value="Abhydrolase_2"/>
    <property type="match status" value="1"/>
</dbReference>
<proteinExistence type="predicted"/>
<evidence type="ECO:0000256" key="1">
    <source>
        <dbReference type="ARBA" id="ARBA00022729"/>
    </source>
</evidence>
<dbReference type="AlphaFoldDB" id="A0A2S7KX11"/>
<sequence>MKTTSYINAVVFFFSTFIGHSQLVTVQNKTTYPFWIQISKAQENEKQPLLLFLHGKSLSGNDLNKVKRYGVLGAIEKGRKIPAIVVAPQLASGSWNPDKVLELIDYLKQHYPIDSQRIYLCGMSLGAYGTLHFAGKYPDKLTAAVAICGGGNEKDGCRLATVPLWIQHGDADYIVPLKESQKIYDAVKKCEPNADVTLTVIKGGNHGNVERLFHEDALYDWLFTQVKKTINTETTK</sequence>
<keyword evidence="4" id="KW-1185">Reference proteome</keyword>
<dbReference type="GO" id="GO:0016787">
    <property type="term" value="F:hydrolase activity"/>
    <property type="evidence" value="ECO:0007669"/>
    <property type="project" value="InterPro"/>
</dbReference>
<keyword evidence="1" id="KW-0732">Signal</keyword>
<evidence type="ECO:0000259" key="2">
    <source>
        <dbReference type="Pfam" id="PF02230"/>
    </source>
</evidence>
<organism evidence="3 4">
    <name type="scientific">Polaribacter filamentus</name>
    <dbReference type="NCBI Taxonomy" id="53483"/>
    <lineage>
        <taxon>Bacteria</taxon>
        <taxon>Pseudomonadati</taxon>
        <taxon>Bacteroidota</taxon>
        <taxon>Flavobacteriia</taxon>
        <taxon>Flavobacteriales</taxon>
        <taxon>Flavobacteriaceae</taxon>
    </lineage>
</organism>
<dbReference type="Gene3D" id="3.40.50.1820">
    <property type="entry name" value="alpha/beta hydrolase"/>
    <property type="match status" value="1"/>
</dbReference>